<proteinExistence type="predicted"/>
<accession>A0A2N9IUT2</accession>
<evidence type="ECO:0000313" key="2">
    <source>
        <dbReference type="EMBL" id="SPD29166.1"/>
    </source>
</evidence>
<gene>
    <name evidence="2" type="ORF">FSB_LOCUS57048</name>
</gene>
<name>A0A2N9IUT2_FAGSY</name>
<protein>
    <submittedName>
        <fullName evidence="2">Uncharacterized protein</fullName>
    </submittedName>
</protein>
<dbReference type="EMBL" id="OIVN01006261">
    <property type="protein sequence ID" value="SPD29166.1"/>
    <property type="molecule type" value="Genomic_DNA"/>
</dbReference>
<feature type="transmembrane region" description="Helical" evidence="1">
    <location>
        <begin position="311"/>
        <end position="334"/>
    </location>
</feature>
<keyword evidence="1" id="KW-0812">Transmembrane</keyword>
<keyword evidence="1" id="KW-1133">Transmembrane helix</keyword>
<evidence type="ECO:0000256" key="1">
    <source>
        <dbReference type="SAM" id="Phobius"/>
    </source>
</evidence>
<dbReference type="PANTHER" id="PTHR31170:SF25">
    <property type="entry name" value="BNAA09G04570D PROTEIN"/>
    <property type="match status" value="1"/>
</dbReference>
<keyword evidence="1" id="KW-0472">Membrane</keyword>
<sequence length="336" mass="39351">MEGIKSISFEKEVVIPSLRQKLESLPTLTSARMYRFPICKFINDPYTPRIVSIGPMHHGNTGLQSMEEYKLRNLQDFLLRTKVSLVDYIELVAEREAKLRNSYEETSNLSSDEFLAMILVDSAFVIESLLRFSSQSKANKDHGIFGKPLLEEDIWYDMLVLENQLPFFILEDLFVKAKIIIPPEQDERRSLIWLIHNAFKDKTYRIFRNLLAYERWHFMEQYIHDYFFVIEGLIDTPNDVELLVPSGIIKFKRTDRQEVADLINNVLTGTIISETDFYFADLCEALNAHCIVPWNKWKATLRQVYSRTPGVALFIIAFLILKFIQLVFTIMSYYQS</sequence>
<reference evidence="2" key="1">
    <citation type="submission" date="2018-02" db="EMBL/GenBank/DDBJ databases">
        <authorList>
            <person name="Cohen D.B."/>
            <person name="Kent A.D."/>
        </authorList>
    </citation>
    <scope>NUCLEOTIDE SEQUENCE</scope>
</reference>
<dbReference type="Pfam" id="PF03140">
    <property type="entry name" value="DUF247"/>
    <property type="match status" value="2"/>
</dbReference>
<dbReference type="AlphaFoldDB" id="A0A2N9IUT2"/>
<organism evidence="2">
    <name type="scientific">Fagus sylvatica</name>
    <name type="common">Beechnut</name>
    <dbReference type="NCBI Taxonomy" id="28930"/>
    <lineage>
        <taxon>Eukaryota</taxon>
        <taxon>Viridiplantae</taxon>
        <taxon>Streptophyta</taxon>
        <taxon>Embryophyta</taxon>
        <taxon>Tracheophyta</taxon>
        <taxon>Spermatophyta</taxon>
        <taxon>Magnoliopsida</taxon>
        <taxon>eudicotyledons</taxon>
        <taxon>Gunneridae</taxon>
        <taxon>Pentapetalae</taxon>
        <taxon>rosids</taxon>
        <taxon>fabids</taxon>
        <taxon>Fagales</taxon>
        <taxon>Fagaceae</taxon>
        <taxon>Fagus</taxon>
    </lineage>
</organism>
<dbReference type="InterPro" id="IPR004158">
    <property type="entry name" value="DUF247_pln"/>
</dbReference>
<dbReference type="PANTHER" id="PTHR31170">
    <property type="entry name" value="BNAC04G53230D PROTEIN"/>
    <property type="match status" value="1"/>
</dbReference>